<dbReference type="Proteomes" id="UP001295684">
    <property type="component" value="Unassembled WGS sequence"/>
</dbReference>
<dbReference type="GO" id="GO:0034976">
    <property type="term" value="P:response to endoplasmic reticulum stress"/>
    <property type="evidence" value="ECO:0007669"/>
    <property type="project" value="TreeGrafter"/>
</dbReference>
<evidence type="ECO:0000313" key="3">
    <source>
        <dbReference type="EMBL" id="CAI2382496.1"/>
    </source>
</evidence>
<dbReference type="Pfam" id="PF00085">
    <property type="entry name" value="Thioredoxin"/>
    <property type="match status" value="1"/>
</dbReference>
<dbReference type="InterPro" id="IPR013766">
    <property type="entry name" value="Thioredoxin_domain"/>
</dbReference>
<dbReference type="EMBL" id="CAMPGE010024675">
    <property type="protein sequence ID" value="CAI2382496.1"/>
    <property type="molecule type" value="Genomic_DNA"/>
</dbReference>
<keyword evidence="1" id="KW-0732">Signal</keyword>
<feature type="signal peptide" evidence="1">
    <location>
        <begin position="1"/>
        <end position="18"/>
    </location>
</feature>
<evidence type="ECO:0000313" key="4">
    <source>
        <dbReference type="Proteomes" id="UP001295684"/>
    </source>
</evidence>
<dbReference type="PANTHER" id="PTHR45815">
    <property type="entry name" value="PROTEIN DISULFIDE-ISOMERASE A6"/>
    <property type="match status" value="1"/>
</dbReference>
<feature type="chain" id="PRO_5041964300" description="Thioredoxin domain-containing protein" evidence="1">
    <location>
        <begin position="19"/>
        <end position="167"/>
    </location>
</feature>
<reference evidence="3" key="1">
    <citation type="submission" date="2023-07" db="EMBL/GenBank/DDBJ databases">
        <authorList>
            <consortium name="AG Swart"/>
            <person name="Singh M."/>
            <person name="Singh A."/>
            <person name="Seah K."/>
            <person name="Emmerich C."/>
        </authorList>
    </citation>
    <scope>NUCLEOTIDE SEQUENCE</scope>
    <source>
        <strain evidence="3">DP1</strain>
    </source>
</reference>
<evidence type="ECO:0000256" key="1">
    <source>
        <dbReference type="SAM" id="SignalP"/>
    </source>
</evidence>
<name>A0AAD1XZN0_EUPCR</name>
<proteinExistence type="predicted"/>
<dbReference type="CDD" id="cd02961">
    <property type="entry name" value="PDI_a_family"/>
    <property type="match status" value="1"/>
</dbReference>
<dbReference type="PANTHER" id="PTHR45815:SF3">
    <property type="entry name" value="PROTEIN DISULFIDE-ISOMERASE A6"/>
    <property type="match status" value="1"/>
</dbReference>
<sequence length="167" mass="19173">MKIGFLLLLALIATLVSAQESKVAILEEMDFVHGRVFHRDGKLQGKWFINYHSPWCPHSKRLVPVWEQVANSLAPDVNVGSVDCSKHHDLCIFYGIWAYPTIYFTESDLGVVKYEGVRSQLELTNYVKNQGYLSVPKDKVNSFEKYRNETWTERITNMFRDTPSGGV</sequence>
<gene>
    <name evidence="3" type="ORF">ECRASSUSDP1_LOCUS23970</name>
</gene>
<dbReference type="InterPro" id="IPR036249">
    <property type="entry name" value="Thioredoxin-like_sf"/>
</dbReference>
<accession>A0AAD1XZN0</accession>
<feature type="domain" description="Thioredoxin" evidence="2">
    <location>
        <begin position="18"/>
        <end position="132"/>
    </location>
</feature>
<dbReference type="SUPFAM" id="SSF52833">
    <property type="entry name" value="Thioredoxin-like"/>
    <property type="match status" value="1"/>
</dbReference>
<dbReference type="GO" id="GO:0005788">
    <property type="term" value="C:endoplasmic reticulum lumen"/>
    <property type="evidence" value="ECO:0007669"/>
    <property type="project" value="TreeGrafter"/>
</dbReference>
<organism evidence="3 4">
    <name type="scientific">Euplotes crassus</name>
    <dbReference type="NCBI Taxonomy" id="5936"/>
    <lineage>
        <taxon>Eukaryota</taxon>
        <taxon>Sar</taxon>
        <taxon>Alveolata</taxon>
        <taxon>Ciliophora</taxon>
        <taxon>Intramacronucleata</taxon>
        <taxon>Spirotrichea</taxon>
        <taxon>Hypotrichia</taxon>
        <taxon>Euplotida</taxon>
        <taxon>Euplotidae</taxon>
        <taxon>Moneuplotes</taxon>
    </lineage>
</organism>
<dbReference type="PROSITE" id="PS51352">
    <property type="entry name" value="THIOREDOXIN_2"/>
    <property type="match status" value="1"/>
</dbReference>
<dbReference type="AlphaFoldDB" id="A0AAD1XZN0"/>
<keyword evidence="4" id="KW-1185">Reference proteome</keyword>
<evidence type="ECO:0000259" key="2">
    <source>
        <dbReference type="PROSITE" id="PS51352"/>
    </source>
</evidence>
<dbReference type="GO" id="GO:0015035">
    <property type="term" value="F:protein-disulfide reductase activity"/>
    <property type="evidence" value="ECO:0007669"/>
    <property type="project" value="TreeGrafter"/>
</dbReference>
<protein>
    <recommendedName>
        <fullName evidence="2">Thioredoxin domain-containing protein</fullName>
    </recommendedName>
</protein>
<comment type="caution">
    <text evidence="3">The sequence shown here is derived from an EMBL/GenBank/DDBJ whole genome shotgun (WGS) entry which is preliminary data.</text>
</comment>
<dbReference type="Gene3D" id="3.40.30.10">
    <property type="entry name" value="Glutaredoxin"/>
    <property type="match status" value="1"/>
</dbReference>